<feature type="domain" description="NendoU" evidence="30">
    <location>
        <begin position="1191"/>
        <end position="1313"/>
    </location>
</feature>
<dbReference type="CDD" id="cd18786">
    <property type="entry name" value="SF1_C"/>
    <property type="match status" value="1"/>
</dbReference>
<evidence type="ECO:0000256" key="17">
    <source>
        <dbReference type="ARBA" id="ARBA00022953"/>
    </source>
</evidence>
<keyword evidence="12 25" id="KW-0378">Hydrolase</keyword>
<dbReference type="PROSITE" id="PS51657">
    <property type="entry name" value="PSRV_HELICASE"/>
    <property type="match status" value="1"/>
</dbReference>
<dbReference type="CDD" id="cd21166">
    <property type="entry name" value="NTD_av_Nsp11-like"/>
    <property type="match status" value="1"/>
</dbReference>
<keyword evidence="15" id="KW-0067">ATP-binding</keyword>
<dbReference type="Pfam" id="PF00680">
    <property type="entry name" value="RdRP_1"/>
    <property type="match status" value="1"/>
</dbReference>
<dbReference type="CDD" id="cd23189">
    <property type="entry name" value="Arteriviridae_RdRp"/>
    <property type="match status" value="1"/>
</dbReference>
<keyword evidence="19" id="KW-0472">Membrane</keyword>
<comment type="catalytic activity">
    <reaction evidence="22">
        <text>ATP + H2O = ADP + phosphate + H(+)</text>
        <dbReference type="Rhea" id="RHEA:13065"/>
        <dbReference type="ChEBI" id="CHEBI:15377"/>
        <dbReference type="ChEBI" id="CHEBI:15378"/>
        <dbReference type="ChEBI" id="CHEBI:30616"/>
        <dbReference type="ChEBI" id="CHEBI:43474"/>
        <dbReference type="ChEBI" id="CHEBI:456216"/>
        <dbReference type="EC" id="3.6.4.13"/>
    </reaction>
</comment>
<dbReference type="InterPro" id="IPR043502">
    <property type="entry name" value="DNA/RNA_pol_sf"/>
</dbReference>
<evidence type="ECO:0000256" key="1">
    <source>
        <dbReference type="ARBA" id="ARBA00004301"/>
    </source>
</evidence>
<comment type="subcellular location">
    <subcellularLocation>
        <location evidence="2">Host cytoplasm</location>
        <location evidence="2">Host perinuclear region</location>
    </subcellularLocation>
    <subcellularLocation>
        <location evidence="1">Host membrane</location>
        <topology evidence="1">Multi-pass membrane protein</topology>
    </subcellularLocation>
</comment>
<dbReference type="GO" id="GO:0003678">
    <property type="term" value="F:DNA helicase activity"/>
    <property type="evidence" value="ECO:0007669"/>
    <property type="project" value="UniProtKB-EC"/>
</dbReference>
<evidence type="ECO:0000256" key="3">
    <source>
        <dbReference type="ARBA" id="ARBA00022087"/>
    </source>
</evidence>
<dbReference type="GO" id="GO:0044220">
    <property type="term" value="C:host cell perinuclear region of cytoplasm"/>
    <property type="evidence" value="ECO:0007669"/>
    <property type="project" value="UniProtKB-SubCell"/>
</dbReference>
<dbReference type="GO" id="GO:0003968">
    <property type="term" value="F:RNA-directed RNA polymerase activity"/>
    <property type="evidence" value="ECO:0007669"/>
    <property type="project" value="UniProtKB-KW"/>
</dbReference>
<dbReference type="GO" id="GO:0016787">
    <property type="term" value="F:hydrolase activity"/>
    <property type="evidence" value="ECO:0007669"/>
    <property type="project" value="UniProtKB-KW"/>
</dbReference>
<keyword evidence="20" id="KW-1035">Host cytoplasm</keyword>
<feature type="domain" description="AV-Nsp11N/CoV-Nsp15M" evidence="31">
    <location>
        <begin position="1093"/>
        <end position="1189"/>
    </location>
</feature>
<dbReference type="GO" id="GO:0006351">
    <property type="term" value="P:DNA-templated transcription"/>
    <property type="evidence" value="ECO:0007669"/>
    <property type="project" value="InterPro"/>
</dbReference>
<dbReference type="PROSITE" id="PS51947">
    <property type="entry name" value="NIRAN"/>
    <property type="match status" value="1"/>
</dbReference>
<dbReference type="CDD" id="cd21405">
    <property type="entry name" value="ZBD_av_Nsp10-like"/>
    <property type="match status" value="1"/>
</dbReference>
<organismHost>
    <name type="scientific">Macaca</name>
    <name type="common">macaques</name>
    <dbReference type="NCBI Taxonomy" id="9539"/>
</organismHost>
<dbReference type="InterPro" id="IPR007094">
    <property type="entry name" value="RNA-dir_pol_PSvirus"/>
</dbReference>
<reference evidence="32" key="1">
    <citation type="journal article" date="2013" name="J. Virol.">
        <title>Exceptional simian hemorrhagic Fever virus diversity in a wild african primate community.</title>
        <authorList>
            <person name="Lauck M."/>
            <person name="Sibley S.D."/>
            <person name="Hyeroba D."/>
            <person name="Tumukunde A."/>
            <person name="Weny G."/>
            <person name="Chapman C.A."/>
            <person name="Ting N."/>
            <person name="Switzer W.M."/>
            <person name="Kuhn J.H."/>
            <person name="Friedrich T.C."/>
            <person name="O'Connor D.H."/>
            <person name="Goldberg T.L."/>
        </authorList>
    </citation>
    <scope>NUCLEOTIDE SEQUENCE</scope>
    <source>
        <strain evidence="32">Krtg09</strain>
    </source>
</reference>
<feature type="domain" description="(+)RNA virus helicase C-terminal" evidence="28">
    <location>
        <begin position="759"/>
        <end position="1049"/>
    </location>
</feature>
<dbReference type="GO" id="GO:0075523">
    <property type="term" value="P:viral translational frameshifting"/>
    <property type="evidence" value="ECO:0007669"/>
    <property type="project" value="UniProtKB-KW"/>
</dbReference>
<dbReference type="InterPro" id="IPR043609">
    <property type="entry name" value="NendoU_nidovirus"/>
</dbReference>
<dbReference type="InterPro" id="IPR044348">
    <property type="entry name" value="NSP10_1B_Av"/>
</dbReference>
<dbReference type="CDD" id="cd17937">
    <property type="entry name" value="DEXXYc_viral_SF1-N"/>
    <property type="match status" value="1"/>
</dbReference>
<dbReference type="PROSITE" id="PS50507">
    <property type="entry name" value="RDRP_SSRNA_POS"/>
    <property type="match status" value="1"/>
</dbReference>
<keyword evidence="4" id="KW-0696">RNA-directed RNA polymerase</keyword>
<accession>L0CRS0</accession>
<evidence type="ECO:0000256" key="13">
    <source>
        <dbReference type="ARBA" id="ARBA00022806"/>
    </source>
</evidence>
<evidence type="ECO:0000256" key="6">
    <source>
        <dbReference type="ARBA" id="ARBA00022692"/>
    </source>
</evidence>
<evidence type="ECO:0000256" key="7">
    <source>
        <dbReference type="ARBA" id="ARBA00022695"/>
    </source>
</evidence>
<proteinExistence type="predicted"/>
<feature type="active site" evidence="25">
    <location>
        <position position="1237"/>
    </location>
</feature>
<evidence type="ECO:0000313" key="32">
    <source>
        <dbReference type="EMBL" id="AGA19114.1"/>
    </source>
</evidence>
<keyword evidence="8" id="KW-0479">Metal-binding</keyword>
<evidence type="ECO:0000256" key="8">
    <source>
        <dbReference type="ARBA" id="ARBA00022723"/>
    </source>
</evidence>
<evidence type="ECO:0000256" key="2">
    <source>
        <dbReference type="ARBA" id="ARBA00004407"/>
    </source>
</evidence>
<keyword evidence="18" id="KW-1133">Transmembrane helix</keyword>
<dbReference type="PROSITE" id="PS51958">
    <property type="entry name" value="NENDOU"/>
    <property type="match status" value="1"/>
</dbReference>
<evidence type="ECO:0000256" key="23">
    <source>
        <dbReference type="ARBA" id="ARBA00047995"/>
    </source>
</evidence>
<evidence type="ECO:0000256" key="16">
    <source>
        <dbReference type="ARBA" id="ARBA00022870"/>
    </source>
</evidence>
<dbReference type="Pfam" id="PF01443">
    <property type="entry name" value="Viral_helicase1"/>
    <property type="match status" value="1"/>
</dbReference>
<dbReference type="GO" id="GO:0008270">
    <property type="term" value="F:zinc ion binding"/>
    <property type="evidence" value="ECO:0007669"/>
    <property type="project" value="UniProtKB-KW"/>
</dbReference>
<evidence type="ECO:0000256" key="24">
    <source>
        <dbReference type="PROSITE-ProRule" id="PRU00985"/>
    </source>
</evidence>
<keyword evidence="11 24" id="KW-0863">Zinc-finger</keyword>
<dbReference type="GO" id="GO:0005524">
    <property type="term" value="F:ATP binding"/>
    <property type="evidence" value="ECO:0007669"/>
    <property type="project" value="UniProtKB-KW"/>
</dbReference>
<evidence type="ECO:0000256" key="25">
    <source>
        <dbReference type="PROSITE-ProRule" id="PRU01303"/>
    </source>
</evidence>
<dbReference type="EMBL" id="JX473850">
    <property type="protein sequence ID" value="AGA19114.1"/>
    <property type="molecule type" value="Genomic_RNA"/>
</dbReference>
<dbReference type="SUPFAM" id="SSF52540">
    <property type="entry name" value="P-loop containing nucleoside triphosphate hydrolases"/>
    <property type="match status" value="1"/>
</dbReference>
<keyword evidence="14" id="KW-0862">Zinc</keyword>
<dbReference type="GO" id="GO:0039694">
    <property type="term" value="P:viral RNA genome replication"/>
    <property type="evidence" value="ECO:0007669"/>
    <property type="project" value="InterPro"/>
</dbReference>
<protein>
    <recommendedName>
        <fullName evidence="3">Replicase polyprotein 1ab</fullName>
    </recommendedName>
    <alternativeName>
        <fullName evidence="21">ORF1ab polyprotein</fullName>
    </alternativeName>
</protein>
<keyword evidence="5" id="KW-0808">Transferase</keyword>
<dbReference type="InterPro" id="IPR001205">
    <property type="entry name" value="RNA-dir_pol_C"/>
</dbReference>
<evidence type="ECO:0000256" key="4">
    <source>
        <dbReference type="ARBA" id="ARBA00022484"/>
    </source>
</evidence>
<dbReference type="InterPro" id="IPR037227">
    <property type="entry name" value="EndoU-like"/>
</dbReference>
<dbReference type="InterPro" id="IPR044314">
    <property type="entry name" value="NSP11_NendoU_Av"/>
</dbReference>
<evidence type="ECO:0000256" key="19">
    <source>
        <dbReference type="ARBA" id="ARBA00023136"/>
    </source>
</evidence>
<dbReference type="InterPro" id="IPR044863">
    <property type="entry name" value="NIRAN"/>
</dbReference>
<dbReference type="PROSITE" id="PS51961">
    <property type="entry name" value="AV_NSP11N_COV_NSP15M"/>
    <property type="match status" value="1"/>
</dbReference>
<dbReference type="CDD" id="cd21160">
    <property type="entry name" value="NendoU_av_Nsp11-like"/>
    <property type="match status" value="1"/>
</dbReference>
<feature type="domain" description="NiRAN" evidence="29">
    <location>
        <begin position="1"/>
        <end position="149"/>
    </location>
</feature>
<evidence type="ECO:0000259" key="30">
    <source>
        <dbReference type="PROSITE" id="PS51958"/>
    </source>
</evidence>
<evidence type="ECO:0000256" key="9">
    <source>
        <dbReference type="ARBA" id="ARBA00022741"/>
    </source>
</evidence>
<keyword evidence="16" id="KW-1043">Host membrane</keyword>
<evidence type="ECO:0000259" key="27">
    <source>
        <dbReference type="PROSITE" id="PS51652"/>
    </source>
</evidence>
<dbReference type="SUPFAM" id="SSF142877">
    <property type="entry name" value="EndoU-like"/>
    <property type="match status" value="1"/>
</dbReference>
<feature type="domain" description="RdRp catalytic" evidence="26">
    <location>
        <begin position="389"/>
        <end position="523"/>
    </location>
</feature>
<evidence type="ECO:0000256" key="14">
    <source>
        <dbReference type="ARBA" id="ARBA00022833"/>
    </source>
</evidence>
<evidence type="ECO:0000256" key="5">
    <source>
        <dbReference type="ARBA" id="ARBA00022679"/>
    </source>
</evidence>
<sequence length="1496" mass="164483">MLTAAGCTSADRSGLAVSLDKVAIVEHHSRTRAFNGCDLKAVSPAEADRTVRLSPTPQPVVARLSDGYLILRAHPPSLLDVITKGFDAQYQVAQHGPGDQGIDGYLWDFEAPHSKDLVKFSAEIIAACSARRGDAPHYPLPYVFHPVRGDPYREGNKLLNTRFGDITTTTVADSDDPWLLTTAVCKGNVVPVVTDGKQVATTQPLGGEIYIPTLPKSVLDYLDGREDCPTYFTMHGTEIGALADLSKFNLSTQGFILPGVLTLVRNYIIKKIGYRPPIHTPATVPSNDSHAGINGLRFSTKMLQALPDINEICDRAAKEVWQSVTPVTLKKQFCSKWKTRTILGTNALISLAIRAGLSGVTQAFQLAGKDSPICLGKSKFTPMQVYPEGVCMETDLASCDRSTPAVVRWFTTELLFEIGCCSHLKPLYIANCCHDLLVTQTTACTKRGGLSSGDPVTSISNTIYSLVLYAQHMVLSALREGHKIALSYIEGKLTLDDLIAVQPFVVYSDDLVLIKEATDLPNFKYWNAHLDLALGFKTDPSKTVVTTKPNFLGCTFYGPWLVPCKDRVLAALAYHMGAKDTEQYYQNAVAILNDASALSVFEPGWFEELVLGLAECARKDGYTFPGPAAFRDFYTRVSGYKLEGKNEVCSICMSTATTTSNCGLSLCSYCAHRHIHPNCSVKSPFCDHPIASKSCACCSIDMVPSKDDFSQLLQDHPYDDVQFVNVNVIDGIADAAPGRYTCQKKYIVLRREPQGCPVDLPDGAYNMKKLPSTCSGIIVPKAIKNAAISTFIVGPPGSGKTTAVSKLLTDDSVVYCPTHASLIAYSKSLPAARFVIPKNQDESLYGTPSDSGPTLRLLSCGYIPAAQAFVDEACYANPFDLLKILTHTPITAIGDPYQLKPVGFEKVNFIFNLMKRQQLNVIYRFGPNITEAISHLYHDRLVTQKTTPTEVIYQTKFQPRGLVLTPYHRDRIGDAITIDSAQGMTRPVVTVYLPSRKSLTAPRALVAITRATDRLYIYDPHEQLSEFFKLPPCSLGVKPHAFVVDGKVLVRINDKVTASALDFPGLLVTANPRTPEDKQTLLNSPLNVDCLESGALSPLPRVAHNLGFYFSPDIPHFHKLPEQLAPHWPVVTNKNRSDWPNRLVVSVTQLSPLSQRATCAGYYVGDSLFLGVPGVVSYWMTQFLDGKAIPIEPSLFSTGRFELDIRSYLDEKERDFALSHPHAFIGDTKGTTVGGCHHITSQYLPRELPRDAVVKVGVSAPGKAYKSCCTVTDVYLPFLADYTTPSTQSKVYKVNIDNKACRLMVWRDCTMYFQESHNPLALVEAATRLGGVSGKGLVYLGEDVTPAVCNRRFTFKSQEPSDLGVTKWDSNSKLLVSTSYPDDMSNNWLLLNAVTYMEENLLGTSRTFVYFYKQLAEPHAYGQFPVNEKVALARIPRYNLHVSTANFHFSPTACGCKVSLTDTFGKQVCDCSWSEKDFIKQCELLQKPTCTSTCAS</sequence>
<keyword evidence="25" id="KW-0255">Endonuclease</keyword>
<dbReference type="InterPro" id="IPR027351">
    <property type="entry name" value="(+)RNA_virus_helicase_core_dom"/>
</dbReference>
<dbReference type="Pfam" id="PF22049">
    <property type="entry name" value="PRRSV-NSP11_N"/>
    <property type="match status" value="1"/>
</dbReference>
<dbReference type="GO" id="GO:0004540">
    <property type="term" value="F:RNA nuclease activity"/>
    <property type="evidence" value="ECO:0007669"/>
    <property type="project" value="UniProtKB-ARBA"/>
</dbReference>
<dbReference type="InterPro" id="IPR044320">
    <property type="entry name" value="NSP11_Av_N"/>
</dbReference>
<dbReference type="SUPFAM" id="SSF56672">
    <property type="entry name" value="DNA/RNA polymerases"/>
    <property type="match status" value="1"/>
</dbReference>
<keyword evidence="17" id="KW-0693">Viral RNA replication</keyword>
<keyword evidence="10" id="KW-0688">Ribosomal frameshifting</keyword>
<dbReference type="Gene3D" id="3.40.50.300">
    <property type="entry name" value="P-loop containing nucleotide triphosphate hydrolases"/>
    <property type="match status" value="1"/>
</dbReference>
<dbReference type="Pfam" id="PF19215">
    <property type="entry name" value="CoV_NSP15_C"/>
    <property type="match status" value="1"/>
</dbReference>
<evidence type="ECO:0000259" key="28">
    <source>
        <dbReference type="PROSITE" id="PS51657"/>
    </source>
</evidence>
<evidence type="ECO:0000259" key="26">
    <source>
        <dbReference type="PROSITE" id="PS50507"/>
    </source>
</evidence>
<evidence type="ECO:0000256" key="21">
    <source>
        <dbReference type="ARBA" id="ARBA00029611"/>
    </source>
</evidence>
<evidence type="ECO:0000256" key="11">
    <source>
        <dbReference type="ARBA" id="ARBA00022771"/>
    </source>
</evidence>
<evidence type="ECO:0000256" key="22">
    <source>
        <dbReference type="ARBA" id="ARBA00047984"/>
    </source>
</evidence>
<dbReference type="GO" id="GO:0004519">
    <property type="term" value="F:endonuclease activity"/>
    <property type="evidence" value="ECO:0007669"/>
    <property type="project" value="UniProtKB-UniRule"/>
</dbReference>
<evidence type="ECO:0000256" key="12">
    <source>
        <dbReference type="ARBA" id="ARBA00022801"/>
    </source>
</evidence>
<dbReference type="GO" id="GO:0033644">
    <property type="term" value="C:host cell membrane"/>
    <property type="evidence" value="ECO:0007669"/>
    <property type="project" value="UniProtKB-SubCell"/>
</dbReference>
<organismHost>
    <name type="scientific">Erythrocebus patas</name>
    <name type="common">Red guenon</name>
    <name type="synonym">Cercopithecus patas</name>
    <dbReference type="NCBI Taxonomy" id="9538"/>
</organismHost>
<dbReference type="InterPro" id="IPR027355">
    <property type="entry name" value="NSP10_Av_ZBD"/>
</dbReference>
<keyword evidence="25" id="KW-0540">Nuclease</keyword>
<evidence type="ECO:0000256" key="20">
    <source>
        <dbReference type="ARBA" id="ARBA00023200"/>
    </source>
</evidence>
<feature type="domain" description="AV ZBD" evidence="27">
    <location>
        <begin position="644"/>
        <end position="712"/>
    </location>
</feature>
<keyword evidence="7" id="KW-0548">Nucleotidyltransferase</keyword>
<dbReference type="PROSITE" id="PS51652">
    <property type="entry name" value="AV_ZBD"/>
    <property type="match status" value="1"/>
</dbReference>
<feature type="active site" evidence="25">
    <location>
        <position position="1266"/>
    </location>
</feature>
<evidence type="ECO:0000259" key="29">
    <source>
        <dbReference type="PROSITE" id="PS51947"/>
    </source>
</evidence>
<evidence type="ECO:0000256" key="18">
    <source>
        <dbReference type="ARBA" id="ARBA00022989"/>
    </source>
</evidence>
<keyword evidence="6" id="KW-0812">Transmembrane</keyword>
<dbReference type="InterPro" id="IPR027417">
    <property type="entry name" value="P-loop_NTPase"/>
</dbReference>
<feature type="active site" evidence="25">
    <location>
        <position position="1222"/>
    </location>
</feature>
<keyword evidence="9" id="KW-0547">Nucleotide-binding</keyword>
<dbReference type="GO" id="GO:0003723">
    <property type="term" value="F:RNA binding"/>
    <property type="evidence" value="ECO:0007669"/>
    <property type="project" value="InterPro"/>
</dbReference>
<comment type="catalytic activity">
    <reaction evidence="23">
        <text>ATP + H2O = ADP + phosphate + H(+)</text>
        <dbReference type="Rhea" id="RHEA:13065"/>
        <dbReference type="ChEBI" id="CHEBI:15377"/>
        <dbReference type="ChEBI" id="CHEBI:15378"/>
        <dbReference type="ChEBI" id="CHEBI:30616"/>
        <dbReference type="ChEBI" id="CHEBI:43474"/>
        <dbReference type="ChEBI" id="CHEBI:456216"/>
        <dbReference type="EC" id="3.6.4.12"/>
    </reaction>
</comment>
<dbReference type="InterPro" id="IPR046440">
    <property type="entry name" value="AV_NSP11N_COV_NSP15M"/>
</dbReference>
<keyword evidence="13" id="KW-0347">Helicase</keyword>
<evidence type="ECO:0000256" key="15">
    <source>
        <dbReference type="ARBA" id="ARBA00022840"/>
    </source>
</evidence>
<dbReference type="GO" id="GO:0003724">
    <property type="term" value="F:RNA helicase activity"/>
    <property type="evidence" value="ECO:0007669"/>
    <property type="project" value="UniProtKB-EC"/>
</dbReference>
<dbReference type="CDD" id="cd21410">
    <property type="entry name" value="1B_av_Nsp10-like"/>
    <property type="match status" value="1"/>
</dbReference>
<evidence type="ECO:0000259" key="31">
    <source>
        <dbReference type="PROSITE" id="PS51961"/>
    </source>
</evidence>
<evidence type="ECO:0000256" key="10">
    <source>
        <dbReference type="ARBA" id="ARBA00022758"/>
    </source>
</evidence>
<name>L0CRS0_SHFV</name>
<organism evidence="32">
    <name type="scientific">Simian hemorrhagic fever virus</name>
    <name type="common">SHFV</name>
    <dbReference type="NCBI Taxonomy" id="38143"/>
    <lineage>
        <taxon>Viruses</taxon>
        <taxon>Riboviria</taxon>
        <taxon>Orthornavirae</taxon>
        <taxon>Pisuviricota</taxon>
        <taxon>Pisoniviricetes</taxon>
        <taxon>Nidovirales</taxon>
        <taxon>Arnidovirineae</taxon>
        <taxon>Arteriviridae</taxon>
        <taxon>Simarterivirinae</taxon>
        <taxon>Deltaarterivirus</taxon>
        <taxon>Hedartevirus</taxon>
        <taxon>Deltaarterivirus hemfev</taxon>
    </lineage>
</organism>